<dbReference type="Gene3D" id="1.10.510.10">
    <property type="entry name" value="Transferase(Phosphotransferase) domain 1"/>
    <property type="match status" value="1"/>
</dbReference>
<dbReference type="Proteomes" id="UP000029964">
    <property type="component" value="Unassembled WGS sequence"/>
</dbReference>
<dbReference type="STRING" id="857340.A0A086TBJ8"/>
<dbReference type="PANTHER" id="PTHR44305:SF24">
    <property type="entry name" value="TYROSINE-PROTEIN KINASE C03B1.5-RELATED"/>
    <property type="match status" value="1"/>
</dbReference>
<dbReference type="PANTHER" id="PTHR44305">
    <property type="entry name" value="SI:DKEY-192D15.2-RELATED"/>
    <property type="match status" value="1"/>
</dbReference>
<proteinExistence type="predicted"/>
<gene>
    <name evidence="2" type="ORF">ACRE_024770</name>
</gene>
<evidence type="ECO:0000313" key="3">
    <source>
        <dbReference type="Proteomes" id="UP000029964"/>
    </source>
</evidence>
<name>A0A086TBJ8_HAPC1</name>
<dbReference type="GO" id="GO:0005524">
    <property type="term" value="F:ATP binding"/>
    <property type="evidence" value="ECO:0007669"/>
    <property type="project" value="InterPro"/>
</dbReference>
<dbReference type="SMART" id="SM00220">
    <property type="entry name" value="S_TKc"/>
    <property type="match status" value="1"/>
</dbReference>
<dbReference type="GO" id="GO:0004672">
    <property type="term" value="F:protein kinase activity"/>
    <property type="evidence" value="ECO:0007669"/>
    <property type="project" value="InterPro"/>
</dbReference>
<dbReference type="PROSITE" id="PS50011">
    <property type="entry name" value="PROTEIN_KINASE_DOM"/>
    <property type="match status" value="1"/>
</dbReference>
<dbReference type="HOGENOM" id="CLU_015630_1_1_1"/>
<evidence type="ECO:0000259" key="1">
    <source>
        <dbReference type="PROSITE" id="PS50011"/>
    </source>
</evidence>
<keyword evidence="3" id="KW-1185">Reference proteome</keyword>
<dbReference type="EMBL" id="JPKY01000016">
    <property type="protein sequence ID" value="KFH46730.1"/>
    <property type="molecule type" value="Genomic_DNA"/>
</dbReference>
<feature type="domain" description="Protein kinase" evidence="1">
    <location>
        <begin position="102"/>
        <end position="483"/>
    </location>
</feature>
<dbReference type="SUPFAM" id="SSF56112">
    <property type="entry name" value="Protein kinase-like (PK-like)"/>
    <property type="match status" value="1"/>
</dbReference>
<dbReference type="InterPro" id="IPR011009">
    <property type="entry name" value="Kinase-like_dom_sf"/>
</dbReference>
<comment type="caution">
    <text evidence="2">The sequence shown here is derived from an EMBL/GenBank/DDBJ whole genome shotgun (WGS) entry which is preliminary data.</text>
</comment>
<dbReference type="InterPro" id="IPR053083">
    <property type="entry name" value="TF_kinase-domain_protein"/>
</dbReference>
<evidence type="ECO:0000313" key="2">
    <source>
        <dbReference type="EMBL" id="KFH46730.1"/>
    </source>
</evidence>
<organism evidence="2 3">
    <name type="scientific">Hapsidospora chrysogenum (strain ATCC 11550 / CBS 779.69 / DSM 880 / IAM 14645 / JCM 23072 / IMI 49137)</name>
    <name type="common">Acremonium chrysogenum</name>
    <dbReference type="NCBI Taxonomy" id="857340"/>
    <lineage>
        <taxon>Eukaryota</taxon>
        <taxon>Fungi</taxon>
        <taxon>Dikarya</taxon>
        <taxon>Ascomycota</taxon>
        <taxon>Pezizomycotina</taxon>
        <taxon>Sordariomycetes</taxon>
        <taxon>Hypocreomycetidae</taxon>
        <taxon>Hypocreales</taxon>
        <taxon>Bionectriaceae</taxon>
        <taxon>Hapsidospora</taxon>
    </lineage>
</organism>
<dbReference type="OrthoDB" id="4062651at2759"/>
<accession>A0A086TBJ8</accession>
<protein>
    <recommendedName>
        <fullName evidence="1">Protein kinase domain-containing protein</fullName>
    </recommendedName>
</protein>
<sequence>MGPWWVSQRINATVTRQFVVKHLVPEEVDRLDRPVAFTSEDLTERTYWDSIQEGTKRIFLILIDIGVPDQIFGIIDDGWDDSELPLSLDDVGRLQLTAVKDDRVDRKFHQRQFQYILKTIDHGEHRTYNDSDQVPLDVVDRGNPLPSKNRNNYVDKVRLPNVPNRVFTRWRYPLGSSSGCLPPQEFQEMVNAIKSVQNDHMVSYWGSYTHQGSGYILLTPISDYNLKSFLATTPSSFKAMPKKDRRLLVMDWILCLADTMCFLHSKSRSHCYIKPSAILFTSQNSIFMVDPTRLSPDAASARAGKSSFDREWYDYAAPEQWWGLTGPASPPTRKAVLASLSVSPEPNGFVGGQNSGSTAPNPSQQADIFSLGCIMLELLSFLLKRSTSKFASFRSAKAKKGGRGGAVLDTSFHKNLGQVEEWMSGLAKDAARKVAETDGGKLDGGNVFLGFTPMLHVVSEMLAANPFERPPAVEVQRRMRQILRGNCGIQKPHCMNRYEADPLRQLPRMWIQDYTGPPESICAADDVYDAVLQLRSH</sequence>
<dbReference type="InterPro" id="IPR000719">
    <property type="entry name" value="Prot_kinase_dom"/>
</dbReference>
<reference evidence="3" key="1">
    <citation type="journal article" date="2014" name="Genome Announc.">
        <title>Genome sequence and annotation of Acremonium chrysogenum, producer of the beta-lactam antibiotic cephalosporin C.</title>
        <authorList>
            <person name="Terfehr D."/>
            <person name="Dahlmann T.A."/>
            <person name="Specht T."/>
            <person name="Zadra I."/>
            <person name="Kuernsteiner H."/>
            <person name="Kueck U."/>
        </authorList>
    </citation>
    <scope>NUCLEOTIDE SEQUENCE [LARGE SCALE GENOMIC DNA]</scope>
    <source>
        <strain evidence="3">ATCC 11550 / CBS 779.69 / DSM 880 / IAM 14645 / JCM 23072 / IMI 49137</strain>
    </source>
</reference>
<dbReference type="AlphaFoldDB" id="A0A086TBJ8"/>